<evidence type="ECO:0000313" key="1">
    <source>
        <dbReference type="EMBL" id="MPM22999.1"/>
    </source>
</evidence>
<name>A0A644Y3S2_9ZZZZ</name>
<proteinExistence type="predicted"/>
<accession>A0A644Y3S2</accession>
<dbReference type="EMBL" id="VSSQ01003934">
    <property type="protein sequence ID" value="MPM22999.1"/>
    <property type="molecule type" value="Genomic_DNA"/>
</dbReference>
<sequence>MTGAGQVDLFPTGIPYRRIVGRDQHCRTGLRQLPQGPDDHRGIVLVQRPGGLVGQDEGRLPDDQACEGEPLLLATAEVVGRLLGSPRQTDRCQGVGQPCTGLSAAETRERDLQVLLDRGVRDKGVVLEEIAEGVAAEDPGAM</sequence>
<dbReference type="AlphaFoldDB" id="A0A644Y3S2"/>
<organism evidence="1">
    <name type="scientific">bioreactor metagenome</name>
    <dbReference type="NCBI Taxonomy" id="1076179"/>
    <lineage>
        <taxon>unclassified sequences</taxon>
        <taxon>metagenomes</taxon>
        <taxon>ecological metagenomes</taxon>
    </lineage>
</organism>
<reference evidence="1" key="1">
    <citation type="submission" date="2019-08" db="EMBL/GenBank/DDBJ databases">
        <authorList>
            <person name="Kucharzyk K."/>
            <person name="Murdoch R.W."/>
            <person name="Higgins S."/>
            <person name="Loffler F."/>
        </authorList>
    </citation>
    <scope>NUCLEOTIDE SEQUENCE</scope>
</reference>
<comment type="caution">
    <text evidence="1">The sequence shown here is derived from an EMBL/GenBank/DDBJ whole genome shotgun (WGS) entry which is preliminary data.</text>
</comment>
<gene>
    <name evidence="1" type="ORF">SDC9_69461</name>
</gene>
<protein>
    <submittedName>
        <fullName evidence="1">Uncharacterized protein</fullName>
    </submittedName>
</protein>
<dbReference type="AntiFam" id="ANF00095">
    <property type="entry name" value="Shadow ORF (opposite ABC transporters)"/>
</dbReference>